<dbReference type="EMBL" id="BKCJ011268727">
    <property type="protein sequence ID" value="GFD12884.1"/>
    <property type="molecule type" value="Genomic_DNA"/>
</dbReference>
<proteinExistence type="predicted"/>
<reference evidence="1" key="1">
    <citation type="journal article" date="2019" name="Sci. Rep.">
        <title>Draft genome of Tanacetum cinerariifolium, the natural source of mosquito coil.</title>
        <authorList>
            <person name="Yamashiro T."/>
            <person name="Shiraishi A."/>
            <person name="Satake H."/>
            <person name="Nakayama K."/>
        </authorList>
    </citation>
    <scope>NUCLEOTIDE SEQUENCE</scope>
</reference>
<dbReference type="AlphaFoldDB" id="A0A699TZ63"/>
<protein>
    <submittedName>
        <fullName evidence="1">Uncharacterized protein</fullName>
    </submittedName>
</protein>
<comment type="caution">
    <text evidence="1">The sequence shown here is derived from an EMBL/GenBank/DDBJ whole genome shotgun (WGS) entry which is preliminary data.</text>
</comment>
<name>A0A699TZ63_TANCI</name>
<feature type="non-terminal residue" evidence="1">
    <location>
        <position position="1"/>
    </location>
</feature>
<sequence>RGEGSTPAAMEVGYGITDTWDDLVGAIPETAPTTVEGVNQRVRVNMLFKDRRFHAHTVRLIEGEARASRKAWTQSMDANDAARSGVIALHTQVAEHQTEITDLRAADRRF</sequence>
<evidence type="ECO:0000313" key="1">
    <source>
        <dbReference type="EMBL" id="GFD12884.1"/>
    </source>
</evidence>
<gene>
    <name evidence="1" type="ORF">Tci_884853</name>
</gene>
<accession>A0A699TZ63</accession>
<organism evidence="1">
    <name type="scientific">Tanacetum cinerariifolium</name>
    <name type="common">Dalmatian daisy</name>
    <name type="synonym">Chrysanthemum cinerariifolium</name>
    <dbReference type="NCBI Taxonomy" id="118510"/>
    <lineage>
        <taxon>Eukaryota</taxon>
        <taxon>Viridiplantae</taxon>
        <taxon>Streptophyta</taxon>
        <taxon>Embryophyta</taxon>
        <taxon>Tracheophyta</taxon>
        <taxon>Spermatophyta</taxon>
        <taxon>Magnoliopsida</taxon>
        <taxon>eudicotyledons</taxon>
        <taxon>Gunneridae</taxon>
        <taxon>Pentapetalae</taxon>
        <taxon>asterids</taxon>
        <taxon>campanulids</taxon>
        <taxon>Asterales</taxon>
        <taxon>Asteraceae</taxon>
        <taxon>Asteroideae</taxon>
        <taxon>Anthemideae</taxon>
        <taxon>Anthemidinae</taxon>
        <taxon>Tanacetum</taxon>
    </lineage>
</organism>